<dbReference type="Gene3D" id="2.60.40.790">
    <property type="match status" value="1"/>
</dbReference>
<proteinExistence type="inferred from homology"/>
<dbReference type="GeneID" id="41324071"/>
<dbReference type="SUPFAM" id="SSF49764">
    <property type="entry name" value="HSP20-like chaperones"/>
    <property type="match status" value="1"/>
</dbReference>
<name>A0A8J8PE56_9ARCH</name>
<evidence type="ECO:0000256" key="1">
    <source>
        <dbReference type="PROSITE-ProRule" id="PRU00285"/>
    </source>
</evidence>
<accession>A0A8J8PE56</accession>
<feature type="domain" description="SHSP" evidence="3">
    <location>
        <begin position="71"/>
        <end position="167"/>
    </location>
</feature>
<evidence type="ECO:0000256" key="2">
    <source>
        <dbReference type="RuleBase" id="RU003616"/>
    </source>
</evidence>
<protein>
    <recommendedName>
        <fullName evidence="3">SHSP domain-containing protein</fullName>
    </recommendedName>
</protein>
<gene>
    <name evidence="4" type="ORF">A3207_06745</name>
</gene>
<evidence type="ECO:0000313" key="4">
    <source>
        <dbReference type="EMBL" id="TQS84011.1"/>
    </source>
</evidence>
<dbReference type="Pfam" id="PF00011">
    <property type="entry name" value="HSP20"/>
    <property type="match status" value="1"/>
</dbReference>
<organism evidence="4 5">
    <name type="scientific">Candidatus Methanomassiliicoccus intestinalis</name>
    <dbReference type="NCBI Taxonomy" id="1406512"/>
    <lineage>
        <taxon>Archaea</taxon>
        <taxon>Methanobacteriati</taxon>
        <taxon>Thermoplasmatota</taxon>
        <taxon>Thermoplasmata</taxon>
        <taxon>Methanomassiliicoccales</taxon>
        <taxon>Methanomassiliicoccaceae</taxon>
        <taxon>Methanomassiliicoccus</taxon>
    </lineage>
</organism>
<dbReference type="InterPro" id="IPR008978">
    <property type="entry name" value="HSP20-like_chaperone"/>
</dbReference>
<evidence type="ECO:0000313" key="5">
    <source>
        <dbReference type="Proteomes" id="UP000752814"/>
    </source>
</evidence>
<sequence>MARRISPWDEIFGSFDEEFEDMRRRMNSMFSRYAKEDFAEEDQPLIYGFSMRVGPDGKAQIQEFGNTNCNQIESGGREPLTDIVDEGNGIKVIIELPGVELEDINLNAENSTLDISVNREDRKFSKKLQLPSTVSPDSAKATYKNGVLTVIMEKASNKGTSIKIEKED</sequence>
<dbReference type="NCBIfam" id="NF041800">
    <property type="entry name" value="Hsp20"/>
    <property type="match status" value="1"/>
</dbReference>
<dbReference type="RefSeq" id="WP_020449529.1">
    <property type="nucleotide sequence ID" value="NZ_CAYAXV010000003.1"/>
</dbReference>
<comment type="caution">
    <text evidence="4">The sequence shown here is derived from an EMBL/GenBank/DDBJ whole genome shotgun (WGS) entry which is preliminary data.</text>
</comment>
<dbReference type="AlphaFoldDB" id="A0A8J8PE56"/>
<comment type="similarity">
    <text evidence="1 2">Belongs to the small heat shock protein (HSP20) family.</text>
</comment>
<dbReference type="OMA" id="YYGFEIT"/>
<evidence type="ECO:0000259" key="3">
    <source>
        <dbReference type="PROSITE" id="PS01031"/>
    </source>
</evidence>
<dbReference type="EMBL" id="LVVT01000007">
    <property type="protein sequence ID" value="TQS84011.1"/>
    <property type="molecule type" value="Genomic_DNA"/>
</dbReference>
<dbReference type="InterPro" id="IPR002068">
    <property type="entry name" value="A-crystallin/Hsp20_dom"/>
</dbReference>
<dbReference type="PROSITE" id="PS01031">
    <property type="entry name" value="SHSP"/>
    <property type="match status" value="1"/>
</dbReference>
<reference evidence="4" key="1">
    <citation type="submission" date="2016-03" db="EMBL/GenBank/DDBJ databases">
        <authorList>
            <person name="Borrel G."/>
            <person name="Mccann A."/>
            <person name="O'Toole P.W."/>
        </authorList>
    </citation>
    <scope>NUCLEOTIDE SEQUENCE</scope>
    <source>
        <strain evidence="4">183</strain>
    </source>
</reference>
<dbReference type="Proteomes" id="UP000752814">
    <property type="component" value="Unassembled WGS sequence"/>
</dbReference>
<dbReference type="CDD" id="cd06464">
    <property type="entry name" value="ACD_sHsps-like"/>
    <property type="match status" value="1"/>
</dbReference>